<evidence type="ECO:0000256" key="1">
    <source>
        <dbReference type="ARBA" id="ARBA00004141"/>
    </source>
</evidence>
<proteinExistence type="predicted"/>
<dbReference type="PANTHER" id="PTHR37422">
    <property type="entry name" value="TEICHURONIC ACID BIOSYNTHESIS PROTEIN TUAE"/>
    <property type="match status" value="1"/>
</dbReference>
<evidence type="ECO:0000313" key="7">
    <source>
        <dbReference type="EMBL" id="PWG82173.1"/>
    </source>
</evidence>
<feature type="transmembrane region" description="Helical" evidence="5">
    <location>
        <begin position="441"/>
        <end position="460"/>
    </location>
</feature>
<feature type="domain" description="O-antigen ligase-related" evidence="6">
    <location>
        <begin position="281"/>
        <end position="418"/>
    </location>
</feature>
<evidence type="ECO:0000259" key="6">
    <source>
        <dbReference type="Pfam" id="PF04932"/>
    </source>
</evidence>
<gene>
    <name evidence="7" type="ORF">DDR33_03935</name>
</gene>
<name>A0A2U2PL88_9SPHI</name>
<dbReference type="Pfam" id="PF04932">
    <property type="entry name" value="Wzy_C"/>
    <property type="match status" value="1"/>
</dbReference>
<dbReference type="OrthoDB" id="783093at2"/>
<feature type="transmembrane region" description="Helical" evidence="5">
    <location>
        <begin position="190"/>
        <end position="207"/>
    </location>
</feature>
<feature type="transmembrane region" description="Helical" evidence="5">
    <location>
        <begin position="406"/>
        <end position="429"/>
    </location>
</feature>
<dbReference type="AlphaFoldDB" id="A0A2U2PL88"/>
<feature type="transmembrane region" description="Helical" evidence="5">
    <location>
        <begin position="160"/>
        <end position="178"/>
    </location>
</feature>
<keyword evidence="2 5" id="KW-0812">Transmembrane</keyword>
<evidence type="ECO:0000256" key="3">
    <source>
        <dbReference type="ARBA" id="ARBA00022989"/>
    </source>
</evidence>
<dbReference type="Proteomes" id="UP000245647">
    <property type="component" value="Unassembled WGS sequence"/>
</dbReference>
<comment type="caution">
    <text evidence="7">The sequence shown here is derived from an EMBL/GenBank/DDBJ whole genome shotgun (WGS) entry which is preliminary data.</text>
</comment>
<sequence length="503" mass="57005">MEKISLYKEMGDTPKKSAFRSFLTFRGKPAPVFYLVLLLCSALISFTVAYSGVGGGIAVLALIVGLPLSYGIVVYPKFGITILLISAYLLMWVYRMGIVDYPLGTLMDALLGLLIVGFLIKQKKNPDWTMFKTPVGIIIVLWISYNILQFANPFAESRMAWIYTIRSVAFVMLMYFIFCYHIRTVAFIRFIVKIWIALSLFAALYGLKQEFIGFFDYEFRSIDNQRFRSLLFIAGHWRKFSIFTDPVAFSYNMVASAIMCLVLIFRPAMVLWKRITLFVLASIFLYSMLFSGTRGAYVLIPAAIVLFVILNPARKVLLICSVIAVLFTIVVFLPTSSPTIRRFQTAFRPSEDASFNARKNNQKRFQPYIRSHPIGGGLGATGGWGVKFAPHSYLAQLPPDSGYVRVAAELGWIGLFMICTLFFIILKTGIDSYWKIKDPELKNYTLAMILIVFAYAIGNYPQEAIVQFPSNVYFYLYTALIFVVARLDAEKSNKVTNENNIQA</sequence>
<feature type="transmembrane region" description="Helical" evidence="5">
    <location>
        <begin position="131"/>
        <end position="148"/>
    </location>
</feature>
<organism evidence="7 8">
    <name type="scientific">Pararcticibacter amylolyticus</name>
    <dbReference type="NCBI Taxonomy" id="2173175"/>
    <lineage>
        <taxon>Bacteria</taxon>
        <taxon>Pseudomonadati</taxon>
        <taxon>Bacteroidota</taxon>
        <taxon>Sphingobacteriia</taxon>
        <taxon>Sphingobacteriales</taxon>
        <taxon>Sphingobacteriaceae</taxon>
        <taxon>Pararcticibacter</taxon>
    </lineage>
</organism>
<feature type="transmembrane region" description="Helical" evidence="5">
    <location>
        <begin position="277"/>
        <end position="310"/>
    </location>
</feature>
<feature type="transmembrane region" description="Helical" evidence="5">
    <location>
        <begin position="472"/>
        <end position="489"/>
    </location>
</feature>
<protein>
    <recommendedName>
        <fullName evidence="6">O-antigen ligase-related domain-containing protein</fullName>
    </recommendedName>
</protein>
<evidence type="ECO:0000313" key="8">
    <source>
        <dbReference type="Proteomes" id="UP000245647"/>
    </source>
</evidence>
<dbReference type="RefSeq" id="WP_109414451.1">
    <property type="nucleotide sequence ID" value="NZ_QEAS01000002.1"/>
</dbReference>
<accession>A0A2U2PL88</accession>
<keyword evidence="8" id="KW-1185">Reference proteome</keyword>
<evidence type="ECO:0000256" key="4">
    <source>
        <dbReference type="ARBA" id="ARBA00023136"/>
    </source>
</evidence>
<dbReference type="GO" id="GO:0016020">
    <property type="term" value="C:membrane"/>
    <property type="evidence" value="ECO:0007669"/>
    <property type="project" value="UniProtKB-SubCell"/>
</dbReference>
<feature type="transmembrane region" description="Helical" evidence="5">
    <location>
        <begin position="56"/>
        <end position="73"/>
    </location>
</feature>
<feature type="transmembrane region" description="Helical" evidence="5">
    <location>
        <begin position="101"/>
        <end position="119"/>
    </location>
</feature>
<feature type="transmembrane region" description="Helical" evidence="5">
    <location>
        <begin position="247"/>
        <end position="265"/>
    </location>
</feature>
<evidence type="ECO:0000256" key="2">
    <source>
        <dbReference type="ARBA" id="ARBA00022692"/>
    </source>
</evidence>
<dbReference type="InterPro" id="IPR007016">
    <property type="entry name" value="O-antigen_ligase-rel_domated"/>
</dbReference>
<feature type="transmembrane region" description="Helical" evidence="5">
    <location>
        <begin position="316"/>
        <end position="333"/>
    </location>
</feature>
<dbReference type="PANTHER" id="PTHR37422:SF23">
    <property type="entry name" value="TEICHURONIC ACID BIOSYNTHESIS PROTEIN TUAE"/>
    <property type="match status" value="1"/>
</dbReference>
<reference evidence="7 8" key="1">
    <citation type="submission" date="2018-04" db="EMBL/GenBank/DDBJ databases">
        <title>Pedobacter chongqingensis sp. nov., isolated from a rottenly hemp rope.</title>
        <authorList>
            <person name="Cai Y."/>
        </authorList>
    </citation>
    <scope>NUCLEOTIDE SEQUENCE [LARGE SCALE GENOMIC DNA]</scope>
    <source>
        <strain evidence="7 8">FJ4-8</strain>
    </source>
</reference>
<dbReference type="InterPro" id="IPR051533">
    <property type="entry name" value="WaaL-like"/>
</dbReference>
<keyword evidence="3 5" id="KW-1133">Transmembrane helix</keyword>
<keyword evidence="4 5" id="KW-0472">Membrane</keyword>
<evidence type="ECO:0000256" key="5">
    <source>
        <dbReference type="SAM" id="Phobius"/>
    </source>
</evidence>
<dbReference type="EMBL" id="QEAS01000002">
    <property type="protein sequence ID" value="PWG82173.1"/>
    <property type="molecule type" value="Genomic_DNA"/>
</dbReference>
<comment type="subcellular location">
    <subcellularLocation>
        <location evidence="1">Membrane</location>
        <topology evidence="1">Multi-pass membrane protein</topology>
    </subcellularLocation>
</comment>
<feature type="transmembrane region" description="Helical" evidence="5">
    <location>
        <begin position="78"/>
        <end position="95"/>
    </location>
</feature>
<feature type="transmembrane region" description="Helical" evidence="5">
    <location>
        <begin position="32"/>
        <end position="50"/>
    </location>
</feature>